<evidence type="ECO:0000256" key="1">
    <source>
        <dbReference type="SAM" id="SignalP"/>
    </source>
</evidence>
<evidence type="ECO:0000313" key="2">
    <source>
        <dbReference type="EMBL" id="ORY46481.1"/>
    </source>
</evidence>
<name>A0A1Y2CHF3_9FUNG</name>
<protein>
    <submittedName>
        <fullName evidence="2">Uncharacterized protein</fullName>
    </submittedName>
</protein>
<accession>A0A1Y2CHF3</accession>
<dbReference type="EMBL" id="MCGO01000016">
    <property type="protein sequence ID" value="ORY46481.1"/>
    <property type="molecule type" value="Genomic_DNA"/>
</dbReference>
<feature type="chain" id="PRO_5012214867" evidence="1">
    <location>
        <begin position="20"/>
        <end position="99"/>
    </location>
</feature>
<organism evidence="2 3">
    <name type="scientific">Rhizoclosmatium globosum</name>
    <dbReference type="NCBI Taxonomy" id="329046"/>
    <lineage>
        <taxon>Eukaryota</taxon>
        <taxon>Fungi</taxon>
        <taxon>Fungi incertae sedis</taxon>
        <taxon>Chytridiomycota</taxon>
        <taxon>Chytridiomycota incertae sedis</taxon>
        <taxon>Chytridiomycetes</taxon>
        <taxon>Chytridiales</taxon>
        <taxon>Chytriomycetaceae</taxon>
        <taxon>Rhizoclosmatium</taxon>
    </lineage>
</organism>
<reference evidence="2 3" key="1">
    <citation type="submission" date="2016-07" db="EMBL/GenBank/DDBJ databases">
        <title>Pervasive Adenine N6-methylation of Active Genes in Fungi.</title>
        <authorList>
            <consortium name="DOE Joint Genome Institute"/>
            <person name="Mondo S.J."/>
            <person name="Dannebaum R.O."/>
            <person name="Kuo R.C."/>
            <person name="Labutti K."/>
            <person name="Haridas S."/>
            <person name="Kuo A."/>
            <person name="Salamov A."/>
            <person name="Ahrendt S.R."/>
            <person name="Lipzen A."/>
            <person name="Sullivan W."/>
            <person name="Andreopoulos W.B."/>
            <person name="Clum A."/>
            <person name="Lindquist E."/>
            <person name="Daum C."/>
            <person name="Ramamoorthy G.K."/>
            <person name="Gryganskyi A."/>
            <person name="Culley D."/>
            <person name="Magnuson J.K."/>
            <person name="James T.Y."/>
            <person name="O'Malley M.A."/>
            <person name="Stajich J.E."/>
            <person name="Spatafora J.W."/>
            <person name="Visel A."/>
            <person name="Grigoriev I.V."/>
        </authorList>
    </citation>
    <scope>NUCLEOTIDE SEQUENCE [LARGE SCALE GENOMIC DNA]</scope>
    <source>
        <strain evidence="2 3">JEL800</strain>
    </source>
</reference>
<feature type="signal peptide" evidence="1">
    <location>
        <begin position="1"/>
        <end position="19"/>
    </location>
</feature>
<proteinExistence type="predicted"/>
<comment type="caution">
    <text evidence="2">The sequence shown here is derived from an EMBL/GenBank/DDBJ whole genome shotgun (WGS) entry which is preliminary data.</text>
</comment>
<dbReference type="AlphaFoldDB" id="A0A1Y2CHF3"/>
<evidence type="ECO:0000313" key="3">
    <source>
        <dbReference type="Proteomes" id="UP000193642"/>
    </source>
</evidence>
<dbReference type="Proteomes" id="UP000193642">
    <property type="component" value="Unassembled WGS sequence"/>
</dbReference>
<keyword evidence="1" id="KW-0732">Signal</keyword>
<keyword evidence="3" id="KW-1185">Reference proteome</keyword>
<sequence length="99" mass="10691">MKLDIPVVFLVLATAITSALPAAVTTANHNRCYVRPVLPSVQAYGDRYCAGNDLYQVNYVDAKRTLGWVLTQQCRSTTTCKVDKTKGIYGCVSGSSKSG</sequence>
<gene>
    <name evidence="2" type="ORF">BCR33DRAFT_715551</name>
</gene>